<dbReference type="CDD" id="cd00067">
    <property type="entry name" value="GAL4"/>
    <property type="match status" value="1"/>
</dbReference>
<keyword evidence="7" id="KW-1185">Reference proteome</keyword>
<dbReference type="AlphaFoldDB" id="A0A507B9B8"/>
<feature type="region of interest" description="Disordered" evidence="4">
    <location>
        <begin position="582"/>
        <end position="602"/>
    </location>
</feature>
<dbReference type="SUPFAM" id="SSF57701">
    <property type="entry name" value="Zn2/Cys6 DNA-binding domain"/>
    <property type="match status" value="1"/>
</dbReference>
<dbReference type="SMART" id="SM00066">
    <property type="entry name" value="GAL4"/>
    <property type="match status" value="1"/>
</dbReference>
<keyword evidence="2" id="KW-0804">Transcription</keyword>
<dbReference type="InterPro" id="IPR036864">
    <property type="entry name" value="Zn2-C6_fun-type_DNA-bd_sf"/>
</dbReference>
<evidence type="ECO:0000259" key="5">
    <source>
        <dbReference type="PROSITE" id="PS50048"/>
    </source>
</evidence>
<dbReference type="STRING" id="1093900.A0A507B9B8"/>
<dbReference type="InParanoid" id="A0A507B9B8"/>
<accession>A0A507B9B8</accession>
<evidence type="ECO:0000256" key="4">
    <source>
        <dbReference type="SAM" id="MobiDB-lite"/>
    </source>
</evidence>
<organism evidence="6 7">
    <name type="scientific">Thyridium curvatum</name>
    <dbReference type="NCBI Taxonomy" id="1093900"/>
    <lineage>
        <taxon>Eukaryota</taxon>
        <taxon>Fungi</taxon>
        <taxon>Dikarya</taxon>
        <taxon>Ascomycota</taxon>
        <taxon>Pezizomycotina</taxon>
        <taxon>Sordariomycetes</taxon>
        <taxon>Sordariomycetidae</taxon>
        <taxon>Thyridiales</taxon>
        <taxon>Thyridiaceae</taxon>
        <taxon>Thyridium</taxon>
    </lineage>
</organism>
<dbReference type="GeneID" id="41973545"/>
<dbReference type="Pfam" id="PF00172">
    <property type="entry name" value="Zn_clus"/>
    <property type="match status" value="1"/>
</dbReference>
<name>A0A507B9B8_9PEZI</name>
<comment type="caution">
    <text evidence="6">The sequence shown here is derived from an EMBL/GenBank/DDBJ whole genome shotgun (WGS) entry which is preliminary data.</text>
</comment>
<dbReference type="EMBL" id="SKBQ01000034">
    <property type="protein sequence ID" value="TPX13368.1"/>
    <property type="molecule type" value="Genomic_DNA"/>
</dbReference>
<dbReference type="OrthoDB" id="5392779at2759"/>
<gene>
    <name evidence="6" type="ORF">E0L32_006098</name>
</gene>
<dbReference type="GO" id="GO:0008270">
    <property type="term" value="F:zinc ion binding"/>
    <property type="evidence" value="ECO:0007669"/>
    <property type="project" value="InterPro"/>
</dbReference>
<evidence type="ECO:0000313" key="7">
    <source>
        <dbReference type="Proteomes" id="UP000319257"/>
    </source>
</evidence>
<sequence>MSSVSARRVRKGTRSCWQCRHRKVRCVYRDPADAVCAGCKLRGTACISQDLPEEASPPVVKRRGRASQRIGRVEALVEQLIEKIDASKTPDVADLCAIGHPEGQVGKSATPTVTPTSIATPAKFEGGGLSSRVIPSAPASTNGSALAVGEKHIALSKKLHSLLPTPADARLIYHRSNRITAYFNRMMVMPCKLLEDEELPTLEEFNQSPEPSAHPVLIATRMLTLAMHLQTYREDDREGAEKLSMDPAKMMEQMVEAVGISVCGDDELVGTLEGLQCLIHKAVFLSNNGSLRRAWLDLRRCIAVAQLLNLHVPNRCAAKALDPNNKAVPQIMWFRIIYIHHFISLLLGLPQGAWEGGGSITEAKWATEHHPIEHYGYLHSCITLRILNRNTADPFFQNLAMTQEIDIDIQKAASIMPPRWWQIPNISDTMSDKELFWTVLRMTTQFFHFHLLNQLHLPYILRSVPTDAYQCRRVICVTASRELLTRFIRFRRVSRIGFCCRTADFFALLAAITLLIAHIDSRRLDPSVNFLAHQRLSDRGLVEEALDCMAELSQRSKDMLSRCSADVLRRLLYIEADGPSWRAESIPSSPAPPADGDGAGDDDTLHIHVPYFGTVRISREGTICMATEGPANETAGHHSGGVETTGTTLAESLAVGSAPGGRHEPGDTWVAPVHAQGLAPSLPSLHQPGQQLSYQNASDPYLIADAEEWAFQGVDAAFFDNLRRGADLSNYDLTGFENIG</sequence>
<reference evidence="6 7" key="1">
    <citation type="submission" date="2019-06" db="EMBL/GenBank/DDBJ databases">
        <title>Draft genome sequence of the filamentous fungus Phialemoniopsis curvata isolated from diesel fuel.</title>
        <authorList>
            <person name="Varaljay V.A."/>
            <person name="Lyon W.J."/>
            <person name="Crouch A.L."/>
            <person name="Drake C.E."/>
            <person name="Hollomon J.M."/>
            <person name="Nadeau L.J."/>
            <person name="Nunn H.S."/>
            <person name="Stevenson B.S."/>
            <person name="Bojanowski C.L."/>
            <person name="Crookes-Goodson W.J."/>
        </authorList>
    </citation>
    <scope>NUCLEOTIDE SEQUENCE [LARGE SCALE GENOMIC DNA]</scope>
    <source>
        <strain evidence="6 7">D216</strain>
    </source>
</reference>
<dbReference type="PROSITE" id="PS00463">
    <property type="entry name" value="ZN2_CY6_FUNGAL_1"/>
    <property type="match status" value="1"/>
</dbReference>
<dbReference type="GO" id="GO:0000981">
    <property type="term" value="F:DNA-binding transcription factor activity, RNA polymerase II-specific"/>
    <property type="evidence" value="ECO:0007669"/>
    <property type="project" value="InterPro"/>
</dbReference>
<keyword evidence="1" id="KW-0805">Transcription regulation</keyword>
<dbReference type="CDD" id="cd12148">
    <property type="entry name" value="fungal_TF_MHR"/>
    <property type="match status" value="1"/>
</dbReference>
<dbReference type="PANTHER" id="PTHR47840">
    <property type="entry name" value="ZN(II)2CYS6 TRANSCRIPTION FACTOR (EUROFUNG)-RELATED"/>
    <property type="match status" value="1"/>
</dbReference>
<keyword evidence="3" id="KW-0539">Nucleus</keyword>
<evidence type="ECO:0000256" key="1">
    <source>
        <dbReference type="ARBA" id="ARBA00023015"/>
    </source>
</evidence>
<dbReference type="InterPro" id="IPR001138">
    <property type="entry name" value="Zn2Cys6_DnaBD"/>
</dbReference>
<dbReference type="PROSITE" id="PS50048">
    <property type="entry name" value="ZN2_CY6_FUNGAL_2"/>
    <property type="match status" value="1"/>
</dbReference>
<evidence type="ECO:0000256" key="2">
    <source>
        <dbReference type="ARBA" id="ARBA00023163"/>
    </source>
</evidence>
<dbReference type="Proteomes" id="UP000319257">
    <property type="component" value="Unassembled WGS sequence"/>
</dbReference>
<proteinExistence type="predicted"/>
<feature type="domain" description="Zn(2)-C6 fungal-type" evidence="5">
    <location>
        <begin position="15"/>
        <end position="48"/>
    </location>
</feature>
<protein>
    <recommendedName>
        <fullName evidence="5">Zn(2)-C6 fungal-type domain-containing protein</fullName>
    </recommendedName>
</protein>
<dbReference type="Gene3D" id="4.10.240.10">
    <property type="entry name" value="Zn(2)-C6 fungal-type DNA-binding domain"/>
    <property type="match status" value="1"/>
</dbReference>
<evidence type="ECO:0000313" key="6">
    <source>
        <dbReference type="EMBL" id="TPX13368.1"/>
    </source>
</evidence>
<dbReference type="RefSeq" id="XP_030995079.1">
    <property type="nucleotide sequence ID" value="XM_031140694.1"/>
</dbReference>
<evidence type="ECO:0000256" key="3">
    <source>
        <dbReference type="ARBA" id="ARBA00023242"/>
    </source>
</evidence>
<dbReference type="PANTHER" id="PTHR47840:SF1">
    <property type="entry name" value="ZN(II)2CYS6 TRANSCRIPTION FACTOR (EUROFUNG)"/>
    <property type="match status" value="1"/>
</dbReference>